<comment type="caution">
    <text evidence="2">The sequence shown here is derived from an EMBL/GenBank/DDBJ whole genome shotgun (WGS) entry which is preliminary data.</text>
</comment>
<dbReference type="Proteomes" id="UP001597351">
    <property type="component" value="Unassembled WGS sequence"/>
</dbReference>
<feature type="region of interest" description="Disordered" evidence="1">
    <location>
        <begin position="1"/>
        <end position="33"/>
    </location>
</feature>
<feature type="compositionally biased region" description="Low complexity" evidence="1">
    <location>
        <begin position="9"/>
        <end position="19"/>
    </location>
</feature>
<sequence>MGAAGGGPEAAPARPGAAVADRDPDVPPSGFGDLTAHGGDVTTFVAHRRDGHGTQLLYLQGGLSNGGGAGSVFRLDVLDFLDDHLR</sequence>
<keyword evidence="3" id="KW-1185">Reference proteome</keyword>
<evidence type="ECO:0000313" key="3">
    <source>
        <dbReference type="Proteomes" id="UP001597351"/>
    </source>
</evidence>
<dbReference type="EMBL" id="JBHUGD010000003">
    <property type="protein sequence ID" value="MFD1948163.1"/>
    <property type="molecule type" value="Genomic_DNA"/>
</dbReference>
<proteinExistence type="predicted"/>
<protein>
    <recommendedName>
        <fullName evidence="4">Alpha/beta hydrolase</fullName>
    </recommendedName>
</protein>
<name>A0ABW4TP16_9ACTN</name>
<evidence type="ECO:0000256" key="1">
    <source>
        <dbReference type="SAM" id="MobiDB-lite"/>
    </source>
</evidence>
<reference evidence="3" key="1">
    <citation type="journal article" date="2019" name="Int. J. Syst. Evol. Microbiol.">
        <title>The Global Catalogue of Microorganisms (GCM) 10K type strain sequencing project: providing services to taxonomists for standard genome sequencing and annotation.</title>
        <authorList>
            <consortium name="The Broad Institute Genomics Platform"/>
            <consortium name="The Broad Institute Genome Sequencing Center for Infectious Disease"/>
            <person name="Wu L."/>
            <person name="Ma J."/>
        </authorList>
    </citation>
    <scope>NUCLEOTIDE SEQUENCE [LARGE SCALE GENOMIC DNA]</scope>
    <source>
        <strain evidence="3">CGMCC 1.12477</strain>
    </source>
</reference>
<evidence type="ECO:0000313" key="2">
    <source>
        <dbReference type="EMBL" id="MFD1948163.1"/>
    </source>
</evidence>
<organism evidence="2 3">
    <name type="scientific">Nocardioides aestuarii</name>
    <dbReference type="NCBI Taxonomy" id="252231"/>
    <lineage>
        <taxon>Bacteria</taxon>
        <taxon>Bacillati</taxon>
        <taxon>Actinomycetota</taxon>
        <taxon>Actinomycetes</taxon>
        <taxon>Propionibacteriales</taxon>
        <taxon>Nocardioidaceae</taxon>
        <taxon>Nocardioides</taxon>
    </lineage>
</organism>
<accession>A0ABW4TP16</accession>
<dbReference type="RefSeq" id="WP_343919948.1">
    <property type="nucleotide sequence ID" value="NZ_BAAAJT010000002.1"/>
</dbReference>
<gene>
    <name evidence="2" type="ORF">ACFSDE_15280</name>
</gene>
<evidence type="ECO:0008006" key="4">
    <source>
        <dbReference type="Google" id="ProtNLM"/>
    </source>
</evidence>